<comment type="caution">
    <text evidence="1">The sequence shown here is derived from an EMBL/GenBank/DDBJ whole genome shotgun (WGS) entry which is preliminary data.</text>
</comment>
<dbReference type="OrthoDB" id="787235at2"/>
<accession>A0A4V5NZM1</accession>
<gene>
    <name evidence="1" type="ORF">FA047_09435</name>
</gene>
<sequence length="296" mass="33269">MKHIVLVSSVIFLGMLTGCKKNNPPSVTPVLASAAKDCLIQSYQTNWTGTYGFNNNYKYDNNSRIVSYESTGLSDVKITRAEIGNPLDSAVSSIAFHQFNSAGDPSILTTTYGFNRDGFPQTLPTTARLSLTKIHNQVSTTIPDYEDHVFTWSKGKLVKVEETSPQPGDWEWMLTITYNDKGNVTSIKYELTTGPRDAVTLITISAYDDKPNPYSAMAYWKFILPTRWNISEPEPLIVALSQNNPLDFNFNDQSSRTMKYTYNEKGFPITKTYTNKNIQSGQTATFNETYVYTCKP</sequence>
<name>A0A4V5NZM1_9SPHI</name>
<organism evidence="1 2">
    <name type="scientific">Pedobacter frigoris</name>
    <dbReference type="NCBI Taxonomy" id="2571272"/>
    <lineage>
        <taxon>Bacteria</taxon>
        <taxon>Pseudomonadati</taxon>
        <taxon>Bacteroidota</taxon>
        <taxon>Sphingobacteriia</taxon>
        <taxon>Sphingobacteriales</taxon>
        <taxon>Sphingobacteriaceae</taxon>
        <taxon>Pedobacter</taxon>
    </lineage>
</organism>
<dbReference type="PROSITE" id="PS51257">
    <property type="entry name" value="PROKAR_LIPOPROTEIN"/>
    <property type="match status" value="1"/>
</dbReference>
<proteinExistence type="predicted"/>
<reference evidence="1 2" key="1">
    <citation type="submission" date="2019-04" db="EMBL/GenBank/DDBJ databases">
        <title>Pedobacter sp. RP-3-15 sp. nov., isolated from Arctic soil.</title>
        <authorList>
            <person name="Dahal R.H."/>
            <person name="Kim D.-U."/>
        </authorList>
    </citation>
    <scope>NUCLEOTIDE SEQUENCE [LARGE SCALE GENOMIC DNA]</scope>
    <source>
        <strain evidence="1 2">RP-3-15</strain>
    </source>
</reference>
<evidence type="ECO:0000313" key="1">
    <source>
        <dbReference type="EMBL" id="TKC07458.1"/>
    </source>
</evidence>
<dbReference type="EMBL" id="SWBQ01000002">
    <property type="protein sequence ID" value="TKC07458.1"/>
    <property type="molecule type" value="Genomic_DNA"/>
</dbReference>
<protein>
    <submittedName>
        <fullName evidence="1">Uncharacterized protein</fullName>
    </submittedName>
</protein>
<dbReference type="RefSeq" id="WP_136835765.1">
    <property type="nucleotide sequence ID" value="NZ_SWBQ01000002.1"/>
</dbReference>
<dbReference type="Proteomes" id="UP000307244">
    <property type="component" value="Unassembled WGS sequence"/>
</dbReference>
<evidence type="ECO:0000313" key="2">
    <source>
        <dbReference type="Proteomes" id="UP000307244"/>
    </source>
</evidence>
<dbReference type="AlphaFoldDB" id="A0A4V5NZM1"/>
<keyword evidence="2" id="KW-1185">Reference proteome</keyword>